<accession>A0AAD7KT12</accession>
<evidence type="ECO:0000313" key="3">
    <source>
        <dbReference type="Proteomes" id="UP001163823"/>
    </source>
</evidence>
<dbReference type="KEGG" id="qsa:O6P43_030298"/>
<name>A0AAD7KT12_QUISA</name>
<evidence type="ECO:0000313" key="2">
    <source>
        <dbReference type="EMBL" id="KAJ7945197.1"/>
    </source>
</evidence>
<reference evidence="2" key="1">
    <citation type="journal article" date="2023" name="Science">
        <title>Elucidation of the pathway for biosynthesis of saponin adjuvants from the soapbark tree.</title>
        <authorList>
            <person name="Reed J."/>
            <person name="Orme A."/>
            <person name="El-Demerdash A."/>
            <person name="Owen C."/>
            <person name="Martin L.B.B."/>
            <person name="Misra R.C."/>
            <person name="Kikuchi S."/>
            <person name="Rejzek M."/>
            <person name="Martin A.C."/>
            <person name="Harkess A."/>
            <person name="Leebens-Mack J."/>
            <person name="Louveau T."/>
            <person name="Stephenson M.J."/>
            <person name="Osbourn A."/>
        </authorList>
    </citation>
    <scope>NUCLEOTIDE SEQUENCE</scope>
    <source>
        <strain evidence="2">S10</strain>
    </source>
</reference>
<organism evidence="2 3">
    <name type="scientific">Quillaja saponaria</name>
    <name type="common">Soap bark tree</name>
    <dbReference type="NCBI Taxonomy" id="32244"/>
    <lineage>
        <taxon>Eukaryota</taxon>
        <taxon>Viridiplantae</taxon>
        <taxon>Streptophyta</taxon>
        <taxon>Embryophyta</taxon>
        <taxon>Tracheophyta</taxon>
        <taxon>Spermatophyta</taxon>
        <taxon>Magnoliopsida</taxon>
        <taxon>eudicotyledons</taxon>
        <taxon>Gunneridae</taxon>
        <taxon>Pentapetalae</taxon>
        <taxon>rosids</taxon>
        <taxon>fabids</taxon>
        <taxon>Fabales</taxon>
        <taxon>Quillajaceae</taxon>
        <taxon>Quillaja</taxon>
    </lineage>
</organism>
<sequence>MEGIIPMVYKAIKKDNIRRKYRCLSTGVAQSYNIDDFYHEYHLTPSSQMVNDFHEERNGDHRPFKSVEDYGFRSSTPQKNQGGVSGSPNSKQILRFGSRKMFSCVSGD</sequence>
<keyword evidence="3" id="KW-1185">Reference proteome</keyword>
<protein>
    <submittedName>
        <fullName evidence="2">RNA-binding protein</fullName>
    </submittedName>
</protein>
<feature type="region of interest" description="Disordered" evidence="1">
    <location>
        <begin position="53"/>
        <end position="92"/>
    </location>
</feature>
<feature type="compositionally biased region" description="Basic and acidic residues" evidence="1">
    <location>
        <begin position="53"/>
        <end position="71"/>
    </location>
</feature>
<gene>
    <name evidence="2" type="ORF">O6P43_030298</name>
</gene>
<dbReference type="PANTHER" id="PTHR35485:SF4">
    <property type="entry name" value="EXPRESSED PROTEIN"/>
    <property type="match status" value="1"/>
</dbReference>
<dbReference type="EMBL" id="JARAOO010000013">
    <property type="protein sequence ID" value="KAJ7945197.1"/>
    <property type="molecule type" value="Genomic_DNA"/>
</dbReference>
<comment type="caution">
    <text evidence="2">The sequence shown here is derived from an EMBL/GenBank/DDBJ whole genome shotgun (WGS) entry which is preliminary data.</text>
</comment>
<dbReference type="AlphaFoldDB" id="A0AAD7KT12"/>
<dbReference type="Proteomes" id="UP001163823">
    <property type="component" value="Chromosome 13"/>
</dbReference>
<evidence type="ECO:0000256" key="1">
    <source>
        <dbReference type="SAM" id="MobiDB-lite"/>
    </source>
</evidence>
<dbReference type="PANTHER" id="PTHR35485">
    <property type="entry name" value="OS01G0888900 PROTEIN"/>
    <property type="match status" value="1"/>
</dbReference>
<feature type="compositionally biased region" description="Polar residues" evidence="1">
    <location>
        <begin position="73"/>
        <end position="92"/>
    </location>
</feature>
<proteinExistence type="predicted"/>